<evidence type="ECO:0000313" key="4">
    <source>
        <dbReference type="Proteomes" id="UP001497457"/>
    </source>
</evidence>
<keyword evidence="2" id="KW-1133">Transmembrane helix</keyword>
<keyword evidence="2" id="KW-0812">Transmembrane</keyword>
<dbReference type="PANTHER" id="PTHR31963">
    <property type="entry name" value="RAS GUANINE NUCLEOTIDE EXCHANGE FACTOR K"/>
    <property type="match status" value="1"/>
</dbReference>
<dbReference type="Pfam" id="PF12056">
    <property type="entry name" value="DUF3537"/>
    <property type="match status" value="1"/>
</dbReference>
<reference evidence="3" key="1">
    <citation type="submission" date="2024-10" db="EMBL/GenBank/DDBJ databases">
        <authorList>
            <person name="Ryan C."/>
        </authorList>
    </citation>
    <scope>NUCLEOTIDE SEQUENCE [LARGE SCALE GENOMIC DNA]</scope>
</reference>
<name>A0ABC9C4L0_9POAL</name>
<protein>
    <recommendedName>
        <fullName evidence="5">Gustatory receptor</fullName>
    </recommendedName>
</protein>
<keyword evidence="4" id="KW-1185">Reference proteome</keyword>
<evidence type="ECO:0008006" key="5">
    <source>
        <dbReference type="Google" id="ProtNLM"/>
    </source>
</evidence>
<dbReference type="EMBL" id="OZ075138">
    <property type="protein sequence ID" value="CAL5013500.1"/>
    <property type="molecule type" value="Genomic_DNA"/>
</dbReference>
<dbReference type="InterPro" id="IPR021924">
    <property type="entry name" value="DUF3537"/>
</dbReference>
<proteinExistence type="predicted"/>
<feature type="transmembrane region" description="Helical" evidence="2">
    <location>
        <begin position="371"/>
        <end position="390"/>
    </location>
</feature>
<feature type="transmembrane region" description="Helical" evidence="2">
    <location>
        <begin position="158"/>
        <end position="177"/>
    </location>
</feature>
<keyword evidence="2" id="KW-0472">Membrane</keyword>
<dbReference type="AlphaFoldDB" id="A0ABC9C4L0"/>
<evidence type="ECO:0000256" key="1">
    <source>
        <dbReference type="SAM" id="MobiDB-lite"/>
    </source>
</evidence>
<feature type="region of interest" description="Disordered" evidence="1">
    <location>
        <begin position="36"/>
        <end position="76"/>
    </location>
</feature>
<feature type="transmembrane region" description="Helical" evidence="2">
    <location>
        <begin position="260"/>
        <end position="287"/>
    </location>
</feature>
<feature type="transmembrane region" description="Helical" evidence="2">
    <location>
        <begin position="336"/>
        <end position="359"/>
    </location>
</feature>
<accession>A0ABC9C4L0</accession>
<dbReference type="PANTHER" id="PTHR31963:SF4">
    <property type="entry name" value="GUSTATORY RECEPTOR"/>
    <property type="match status" value="1"/>
</dbReference>
<dbReference type="Proteomes" id="UP001497457">
    <property type="component" value="Chromosome 28b"/>
</dbReference>
<evidence type="ECO:0000256" key="2">
    <source>
        <dbReference type="SAM" id="Phobius"/>
    </source>
</evidence>
<sequence>MAPQRSSAATCSAIKLYSLRLDGFVLNCVEASTSYRSAMDSDEEEQGSSPASDSESEQECPPLTLPPPPARAPPSQRPLLLNPAYARCKSVIHDELRSFRVFLQWCLLDHTTRAGRAASYAAFLTLALVVPAAVSLSLRADASLSRASASAITFNRVAQVPATGLAAVSFFTLAAFFHRLGGLRQLLFLDGALRDDSAYVRRGYARELDRAFRLLAALLLPSLCVEAAHKAVFFFCTVSVEPPAVAAALPFPPLLLPDVPWRAVALVATVASWVYRTGVFLLVCVLFRLTCELQTLRFDGIYHMLDVEARAAAAEIFAEHRRIRTQLLATSHRYRVFIICCLVTITVSQLGALLVVLSSRDAKSFSNTGDLLVGSAVQLSGFFMCLFGAARITHRAQRIVAIASQWHMSIVAMSHGKSSSSSASTSASDVDASRVSGSVAAAVSHQAEPGPACSYKSRQALVTYLRHNGGGITLFGFTLDRGLLHTIFVFEMTLVLWILSKVVVLQ</sequence>
<gene>
    <name evidence="3" type="ORF">URODEC1_LOCUS71450</name>
</gene>
<feature type="transmembrane region" description="Helical" evidence="2">
    <location>
        <begin position="482"/>
        <end position="500"/>
    </location>
</feature>
<organism evidence="3 4">
    <name type="scientific">Urochloa decumbens</name>
    <dbReference type="NCBI Taxonomy" id="240449"/>
    <lineage>
        <taxon>Eukaryota</taxon>
        <taxon>Viridiplantae</taxon>
        <taxon>Streptophyta</taxon>
        <taxon>Embryophyta</taxon>
        <taxon>Tracheophyta</taxon>
        <taxon>Spermatophyta</taxon>
        <taxon>Magnoliopsida</taxon>
        <taxon>Liliopsida</taxon>
        <taxon>Poales</taxon>
        <taxon>Poaceae</taxon>
        <taxon>PACMAD clade</taxon>
        <taxon>Panicoideae</taxon>
        <taxon>Panicodae</taxon>
        <taxon>Paniceae</taxon>
        <taxon>Melinidinae</taxon>
        <taxon>Urochloa</taxon>
    </lineage>
</organism>
<evidence type="ECO:0000313" key="3">
    <source>
        <dbReference type="EMBL" id="CAL5013500.1"/>
    </source>
</evidence>
<feature type="compositionally biased region" description="Pro residues" evidence="1">
    <location>
        <begin position="63"/>
        <end position="76"/>
    </location>
</feature>
<feature type="transmembrane region" description="Helical" evidence="2">
    <location>
        <begin position="211"/>
        <end position="240"/>
    </location>
</feature>
<feature type="transmembrane region" description="Helical" evidence="2">
    <location>
        <begin position="117"/>
        <end position="138"/>
    </location>
</feature>